<gene>
    <name evidence="1" type="ORF">BCV72DRAFT_306206</name>
</gene>
<proteinExistence type="predicted"/>
<name>A0A1X0R0X5_RHIZD</name>
<dbReference type="VEuPathDB" id="FungiDB:BCV72DRAFT_306206"/>
<dbReference type="AlphaFoldDB" id="A0A1X0R0X5"/>
<evidence type="ECO:0000313" key="1">
    <source>
        <dbReference type="EMBL" id="ORE05687.1"/>
    </source>
</evidence>
<accession>A0A1X0R0X5</accession>
<dbReference type="Proteomes" id="UP000242414">
    <property type="component" value="Unassembled WGS sequence"/>
</dbReference>
<reference evidence="1" key="1">
    <citation type="journal article" date="2016" name="Proc. Natl. Acad. Sci. U.S.A.">
        <title>Lipid metabolic changes in an early divergent fungus govern the establishment of a mutualistic symbiosis with endobacteria.</title>
        <authorList>
            <person name="Lastovetsky O.A."/>
            <person name="Gaspar M.L."/>
            <person name="Mondo S.J."/>
            <person name="LaButti K.M."/>
            <person name="Sandor L."/>
            <person name="Grigoriev I.V."/>
            <person name="Henry S.A."/>
            <person name="Pawlowska T.E."/>
        </authorList>
    </citation>
    <scope>NUCLEOTIDE SEQUENCE [LARGE SCALE GENOMIC DNA]</scope>
    <source>
        <strain evidence="1">ATCC 52814</strain>
    </source>
</reference>
<organism evidence="1">
    <name type="scientific">Rhizopus microsporus var. microsporus</name>
    <dbReference type="NCBI Taxonomy" id="86635"/>
    <lineage>
        <taxon>Eukaryota</taxon>
        <taxon>Fungi</taxon>
        <taxon>Fungi incertae sedis</taxon>
        <taxon>Mucoromycota</taxon>
        <taxon>Mucoromycotina</taxon>
        <taxon>Mucoromycetes</taxon>
        <taxon>Mucorales</taxon>
        <taxon>Mucorineae</taxon>
        <taxon>Rhizopodaceae</taxon>
        <taxon>Rhizopus</taxon>
    </lineage>
</organism>
<dbReference type="OrthoDB" id="2275636at2759"/>
<sequence>MDRKSQSLKKLEGIIGNAQDMINYLSAVEKYACLVMIDFGGLTTNINDLMVIVRNHDRLEKIIVDQLPIKNEVKVF</sequence>
<dbReference type="EMBL" id="KV921939">
    <property type="protein sequence ID" value="ORE05687.1"/>
    <property type="molecule type" value="Genomic_DNA"/>
</dbReference>
<protein>
    <submittedName>
        <fullName evidence="1">Uncharacterized protein</fullName>
    </submittedName>
</protein>